<protein>
    <recommendedName>
        <fullName evidence="3">DUF4397 domain-containing protein</fullName>
    </recommendedName>
</protein>
<organism evidence="1 2">
    <name type="scientific">Pseudobacter ginsenosidimutans</name>
    <dbReference type="NCBI Taxonomy" id="661488"/>
    <lineage>
        <taxon>Bacteria</taxon>
        <taxon>Pseudomonadati</taxon>
        <taxon>Bacteroidota</taxon>
        <taxon>Chitinophagia</taxon>
        <taxon>Chitinophagales</taxon>
        <taxon>Chitinophagaceae</taxon>
        <taxon>Pseudobacter</taxon>
    </lineage>
</organism>
<proteinExistence type="predicted"/>
<sequence>MVSSFSYRCCNHRIRISMTVILLGMLMLAACSKEEPFVGSPSTVQLFNALDNGTELYADLSGNRPLQFKTALMINNKQYYDVRTNSISTKQPLQPLDLWSTSDTSTHDSPLIRANLELEEKSFYSMFIFGNKTAAEFLLHKDEIPALKANDSVTFIRFANFGNAQPISVNLKGEPAGSFMQSLPYKGIGEFTEMNARTAVGQYEFEIRDQASEELLAVFIADNFGYVNGSVVINKWYNKSNTLVLTGHYNGTGPNEQKVYLMNHR</sequence>
<dbReference type="AlphaFoldDB" id="A0A4Q7N577"/>
<dbReference type="Proteomes" id="UP000293874">
    <property type="component" value="Unassembled WGS sequence"/>
</dbReference>
<evidence type="ECO:0000313" key="2">
    <source>
        <dbReference type="Proteomes" id="UP000293874"/>
    </source>
</evidence>
<gene>
    <name evidence="1" type="ORF">EV199_2071</name>
</gene>
<reference evidence="1 2" key="1">
    <citation type="submission" date="2019-02" db="EMBL/GenBank/DDBJ databases">
        <title>Genomic Encyclopedia of Type Strains, Phase IV (KMG-IV): sequencing the most valuable type-strain genomes for metagenomic binning, comparative biology and taxonomic classification.</title>
        <authorList>
            <person name="Goeker M."/>
        </authorList>
    </citation>
    <scope>NUCLEOTIDE SEQUENCE [LARGE SCALE GENOMIC DNA]</scope>
    <source>
        <strain evidence="1 2">DSM 18116</strain>
    </source>
</reference>
<comment type="caution">
    <text evidence="1">The sequence shown here is derived from an EMBL/GenBank/DDBJ whole genome shotgun (WGS) entry which is preliminary data.</text>
</comment>
<name>A0A4Q7N577_9BACT</name>
<keyword evidence="2" id="KW-1185">Reference proteome</keyword>
<evidence type="ECO:0008006" key="3">
    <source>
        <dbReference type="Google" id="ProtNLM"/>
    </source>
</evidence>
<dbReference type="EMBL" id="SGXA01000001">
    <property type="protein sequence ID" value="RZS76192.1"/>
    <property type="molecule type" value="Genomic_DNA"/>
</dbReference>
<evidence type="ECO:0000313" key="1">
    <source>
        <dbReference type="EMBL" id="RZS76192.1"/>
    </source>
</evidence>
<accession>A0A4Q7N577</accession>